<accession>G6XKG8</accession>
<dbReference type="OrthoDB" id="148878at2"/>
<organism evidence="2 3">
    <name type="scientific">Gluconobacter morbifer G707</name>
    <dbReference type="NCBI Taxonomy" id="1088869"/>
    <lineage>
        <taxon>Bacteria</taxon>
        <taxon>Pseudomonadati</taxon>
        <taxon>Pseudomonadota</taxon>
        <taxon>Alphaproteobacteria</taxon>
        <taxon>Acetobacterales</taxon>
        <taxon>Acetobacteraceae</taxon>
        <taxon>Gluconobacter</taxon>
    </lineage>
</organism>
<dbReference type="Pfam" id="PF03891">
    <property type="entry name" value="DUF333"/>
    <property type="match status" value="1"/>
</dbReference>
<evidence type="ECO:0000313" key="3">
    <source>
        <dbReference type="Proteomes" id="UP000004949"/>
    </source>
</evidence>
<feature type="signal peptide" evidence="1">
    <location>
        <begin position="1"/>
        <end position="20"/>
    </location>
</feature>
<gene>
    <name evidence="2" type="ORF">GMO_19840</name>
</gene>
<comment type="caution">
    <text evidence="2">The sequence shown here is derived from an EMBL/GenBank/DDBJ whole genome shotgun (WGS) entry which is preliminary data.</text>
</comment>
<dbReference type="STRING" id="1088869.GMO_19840"/>
<protein>
    <recommendedName>
        <fullName evidence="4">Hemolysin</fullName>
    </recommendedName>
</protein>
<reference evidence="2 3" key="1">
    <citation type="submission" date="2011-10" db="EMBL/GenBank/DDBJ databases">
        <title>Genome sequence of Gluconobacter morbifer G707, isolated from Drosophila gut.</title>
        <authorList>
            <person name="Lee W.-J."/>
            <person name="Kim E.-K."/>
        </authorList>
    </citation>
    <scope>NUCLEOTIDE SEQUENCE [LARGE SCALE GENOMIC DNA]</scope>
    <source>
        <strain evidence="2 3">G707</strain>
    </source>
</reference>
<dbReference type="Proteomes" id="UP000004949">
    <property type="component" value="Unassembled WGS sequence"/>
</dbReference>
<evidence type="ECO:0008006" key="4">
    <source>
        <dbReference type="Google" id="ProtNLM"/>
    </source>
</evidence>
<dbReference type="PROSITE" id="PS51257">
    <property type="entry name" value="PROKAR_LIPOPROTEIN"/>
    <property type="match status" value="1"/>
</dbReference>
<dbReference type="PANTHER" id="PTHR38008:SF2">
    <property type="entry name" value="HEMOLYSIN"/>
    <property type="match status" value="1"/>
</dbReference>
<dbReference type="RefSeq" id="WP_008852131.1">
    <property type="nucleotide sequence ID" value="NZ_AGQV01000006.1"/>
</dbReference>
<dbReference type="PANTHER" id="PTHR38008">
    <property type="entry name" value="HEMOLYSIN-RELATED"/>
    <property type="match status" value="1"/>
</dbReference>
<sequence length="84" mass="9332">MRAVFLTAAAALLLSGCARTTPRNHQPHMIGMPNPASVFCRQQGGTDEIVNTSHGQYGICHLPEGQLCEEWTLYRDHRCALPKR</sequence>
<feature type="chain" id="PRO_5003489630" description="Hemolysin" evidence="1">
    <location>
        <begin position="21"/>
        <end position="84"/>
    </location>
</feature>
<name>G6XKG8_9PROT</name>
<evidence type="ECO:0000256" key="1">
    <source>
        <dbReference type="SAM" id="SignalP"/>
    </source>
</evidence>
<proteinExistence type="predicted"/>
<dbReference type="InterPro" id="IPR005590">
    <property type="entry name" value="DUF333"/>
</dbReference>
<keyword evidence="3" id="KW-1185">Reference proteome</keyword>
<dbReference type="AlphaFoldDB" id="G6XKG8"/>
<dbReference type="EMBL" id="AGQV01000006">
    <property type="protein sequence ID" value="EHH67764.1"/>
    <property type="molecule type" value="Genomic_DNA"/>
</dbReference>
<keyword evidence="1" id="KW-0732">Signal</keyword>
<evidence type="ECO:0000313" key="2">
    <source>
        <dbReference type="EMBL" id="EHH67764.1"/>
    </source>
</evidence>
<dbReference type="eggNOG" id="COG3042">
    <property type="taxonomic scope" value="Bacteria"/>
</dbReference>
<dbReference type="PATRIC" id="fig|1088869.3.peg.1978"/>